<accession>S3CXL7</accession>
<keyword evidence="7" id="KW-1185">Reference proteome</keyword>
<evidence type="ECO:0000313" key="7">
    <source>
        <dbReference type="Proteomes" id="UP000016922"/>
    </source>
</evidence>
<evidence type="ECO:0000256" key="3">
    <source>
        <dbReference type="ARBA" id="ARBA00022833"/>
    </source>
</evidence>
<dbReference type="AlphaFoldDB" id="S3CXL7"/>
<reference evidence="6 7" key="1">
    <citation type="journal article" date="2013" name="BMC Genomics">
        <title>Genomics-driven discovery of the pneumocandin biosynthetic gene cluster in the fungus Glarea lozoyensis.</title>
        <authorList>
            <person name="Chen L."/>
            <person name="Yue Q."/>
            <person name="Zhang X."/>
            <person name="Xiang M."/>
            <person name="Wang C."/>
            <person name="Li S."/>
            <person name="Che Y."/>
            <person name="Ortiz-Lopez F.J."/>
            <person name="Bills G.F."/>
            <person name="Liu X."/>
            <person name="An Z."/>
        </authorList>
    </citation>
    <scope>NUCLEOTIDE SEQUENCE [LARGE SCALE GENOMIC DNA]</scope>
    <source>
        <strain evidence="7">ATCC 20868 / MF5171</strain>
    </source>
</reference>
<organism evidence="6 7">
    <name type="scientific">Glarea lozoyensis (strain ATCC 20868 / MF5171)</name>
    <dbReference type="NCBI Taxonomy" id="1116229"/>
    <lineage>
        <taxon>Eukaryota</taxon>
        <taxon>Fungi</taxon>
        <taxon>Dikarya</taxon>
        <taxon>Ascomycota</taxon>
        <taxon>Pezizomycotina</taxon>
        <taxon>Leotiomycetes</taxon>
        <taxon>Helotiales</taxon>
        <taxon>Helotiaceae</taxon>
        <taxon>Glarea</taxon>
    </lineage>
</organism>
<feature type="domain" description="MYND-type" evidence="5">
    <location>
        <begin position="5"/>
        <end position="43"/>
    </location>
</feature>
<evidence type="ECO:0000256" key="2">
    <source>
        <dbReference type="ARBA" id="ARBA00022771"/>
    </source>
</evidence>
<protein>
    <submittedName>
        <fullName evidence="6">HIT/MYND zinc finger-like protein</fullName>
    </submittedName>
</protein>
<dbReference type="KEGG" id="glz:GLAREA_00839"/>
<dbReference type="SUPFAM" id="SSF144232">
    <property type="entry name" value="HIT/MYND zinc finger-like"/>
    <property type="match status" value="1"/>
</dbReference>
<dbReference type="Proteomes" id="UP000016922">
    <property type="component" value="Unassembled WGS sequence"/>
</dbReference>
<keyword evidence="3" id="KW-0862">Zinc</keyword>
<dbReference type="RefSeq" id="XP_008083788.1">
    <property type="nucleotide sequence ID" value="XM_008085597.1"/>
</dbReference>
<sequence length="166" mass="18983">MSEGCNFCGETTTKLLRCGRCNSRFYCGSSCPKEDWPAHESTCKPQNFVLRIVLWPQAIVKPRITRTLSCPSTSTFSKLHEAIQVVFDWSSTHAWDFDLFDYSTTRNRVNKRARGEPVLKIKDMSIFKDHHPDVPTRDSAKVTLGKLLGSKSPDRTIHYNYDFGDC</sequence>
<evidence type="ECO:0000256" key="1">
    <source>
        <dbReference type="ARBA" id="ARBA00022723"/>
    </source>
</evidence>
<dbReference type="Gene3D" id="6.10.140.2220">
    <property type="match status" value="1"/>
</dbReference>
<name>S3CXL7_GLAL2</name>
<dbReference type="PROSITE" id="PS50865">
    <property type="entry name" value="ZF_MYND_2"/>
    <property type="match status" value="1"/>
</dbReference>
<dbReference type="PROSITE" id="PS01360">
    <property type="entry name" value="ZF_MYND_1"/>
    <property type="match status" value="1"/>
</dbReference>
<keyword evidence="1" id="KW-0479">Metal-binding</keyword>
<keyword evidence="2 4" id="KW-0863">Zinc-finger</keyword>
<dbReference type="Pfam" id="PF01753">
    <property type="entry name" value="zf-MYND"/>
    <property type="match status" value="1"/>
</dbReference>
<dbReference type="InterPro" id="IPR002893">
    <property type="entry name" value="Znf_MYND"/>
</dbReference>
<proteinExistence type="predicted"/>
<dbReference type="Pfam" id="PF07929">
    <property type="entry name" value="PRiA4_ORF3"/>
    <property type="match status" value="1"/>
</dbReference>
<evidence type="ECO:0000259" key="5">
    <source>
        <dbReference type="PROSITE" id="PS50865"/>
    </source>
</evidence>
<dbReference type="Gene3D" id="3.10.290.30">
    <property type="entry name" value="MM3350-like"/>
    <property type="match status" value="1"/>
</dbReference>
<dbReference type="InterPro" id="IPR012912">
    <property type="entry name" value="Plasmid_pRiA4b_Orf3-like"/>
</dbReference>
<dbReference type="GeneID" id="19459897"/>
<evidence type="ECO:0000256" key="4">
    <source>
        <dbReference type="PROSITE-ProRule" id="PRU00134"/>
    </source>
</evidence>
<dbReference type="GO" id="GO:0008270">
    <property type="term" value="F:zinc ion binding"/>
    <property type="evidence" value="ECO:0007669"/>
    <property type="project" value="UniProtKB-KW"/>
</dbReference>
<dbReference type="SUPFAM" id="SSF159941">
    <property type="entry name" value="MM3350-like"/>
    <property type="match status" value="1"/>
</dbReference>
<evidence type="ECO:0000313" key="6">
    <source>
        <dbReference type="EMBL" id="EPE29679.1"/>
    </source>
</evidence>
<gene>
    <name evidence="6" type="ORF">GLAREA_00839</name>
</gene>
<dbReference type="OrthoDB" id="245563at2759"/>
<dbReference type="InterPro" id="IPR024047">
    <property type="entry name" value="MM3350-like_sf"/>
</dbReference>
<dbReference type="EMBL" id="KE145367">
    <property type="protein sequence ID" value="EPE29679.1"/>
    <property type="molecule type" value="Genomic_DNA"/>
</dbReference>
<dbReference type="HOGENOM" id="CLU_1602880_0_0_1"/>